<dbReference type="PROSITE" id="PS00463">
    <property type="entry name" value="ZN2_CY6_FUNGAL_1"/>
    <property type="match status" value="1"/>
</dbReference>
<dbReference type="HOGENOM" id="CLU_039140_0_0_1"/>
<sequence length="455" mass="50368">MGKTWPAADEAAAAGTEKRRRRGGTRKKTGCYTCKARHARCDEARPLCGNCQRLNLECRPREFIILSSWSAPGETAETAAESAPSGTSHLLQSNSASSFREHTSPITPTSTWNLFETYSPVPALDEGQTGFASSYSTTSYSNSGQFTLTAEMAYLLNAYRTGVATWMDIFDHEYTYQREVLRRCMGSQLLVWSVCAFTAKNLSLLPSGGVWAPSAAQYYSASLRLLIGYVGGGGAHEDTLTSTMLLCSYEMIANHGVEHRRHFYGAMLLISNRRITATSDAMDRANFWIYIRHEITVALVNETPLQIGPEEWNASWQQPGGDEAALGNQLLWLLGRAINLAYRPSLNAIEGRREVLRDADKWFEALPPCFRGVKYSDPDDHGFVKLYFAVPTAVHVSKIEYHALEIGSIGLSDIPACVRSFSAQAVFFGTSQQSSPLSVSQFTVWTNYPTQIELI</sequence>
<evidence type="ECO:0000256" key="1">
    <source>
        <dbReference type="ARBA" id="ARBA00004123"/>
    </source>
</evidence>
<dbReference type="SMART" id="SM00066">
    <property type="entry name" value="GAL4"/>
    <property type="match status" value="1"/>
</dbReference>
<dbReference type="PANTHER" id="PTHR37534:SF9">
    <property type="entry name" value="ZN(II)2CYS6 TRANSCRIPTION FACTOR (EUROFUNG)"/>
    <property type="match status" value="1"/>
</dbReference>
<reference evidence="5 6" key="1">
    <citation type="journal article" date="2012" name="Sci. Rep.">
        <title>Genomic perspectives on the evolution of fungal entomopathogenicity in Beauveria bassiana.</title>
        <authorList>
            <person name="Xiao G."/>
            <person name="Ying S.H."/>
            <person name="Zheng P."/>
            <person name="Wang Z.L."/>
            <person name="Zhang S."/>
            <person name="Xie X.Q."/>
            <person name="Shang Y."/>
            <person name="St Leger R.J."/>
            <person name="Zhao G.P."/>
            <person name="Wang C."/>
            <person name="Feng M.G."/>
        </authorList>
    </citation>
    <scope>NUCLEOTIDE SEQUENCE [LARGE SCALE GENOMIC DNA]</scope>
    <source>
        <strain evidence="5 6">ARSEF 2860</strain>
    </source>
</reference>
<dbReference type="OrthoDB" id="4525710at2759"/>
<name>J5JLA6_BEAB2</name>
<evidence type="ECO:0000313" key="5">
    <source>
        <dbReference type="EMBL" id="EJP66153.1"/>
    </source>
</evidence>
<keyword evidence="2" id="KW-0539">Nucleus</keyword>
<proteinExistence type="predicted"/>
<dbReference type="GO" id="GO:0000976">
    <property type="term" value="F:transcription cis-regulatory region binding"/>
    <property type="evidence" value="ECO:0007669"/>
    <property type="project" value="TreeGrafter"/>
</dbReference>
<dbReference type="RefSeq" id="XP_008597965.1">
    <property type="nucleotide sequence ID" value="XM_008599743.1"/>
</dbReference>
<dbReference type="InParanoid" id="J5JLA6"/>
<dbReference type="SUPFAM" id="SSF57701">
    <property type="entry name" value="Zn2/Cys6 DNA-binding domain"/>
    <property type="match status" value="1"/>
</dbReference>
<dbReference type="CDD" id="cd00067">
    <property type="entry name" value="GAL4"/>
    <property type="match status" value="1"/>
</dbReference>
<evidence type="ECO:0000256" key="2">
    <source>
        <dbReference type="ARBA" id="ARBA00023242"/>
    </source>
</evidence>
<evidence type="ECO:0000259" key="4">
    <source>
        <dbReference type="PROSITE" id="PS50048"/>
    </source>
</evidence>
<protein>
    <submittedName>
        <fullName evidence="5">C6 zinc finger domain protein</fullName>
    </submittedName>
</protein>
<dbReference type="PROSITE" id="PS50048">
    <property type="entry name" value="ZN2_CY6_FUNGAL_2"/>
    <property type="match status" value="1"/>
</dbReference>
<organism evidence="5 6">
    <name type="scientific">Beauveria bassiana (strain ARSEF 2860)</name>
    <name type="common">White muscardine disease fungus</name>
    <name type="synonym">Tritirachium shiotae</name>
    <dbReference type="NCBI Taxonomy" id="655819"/>
    <lineage>
        <taxon>Eukaryota</taxon>
        <taxon>Fungi</taxon>
        <taxon>Dikarya</taxon>
        <taxon>Ascomycota</taxon>
        <taxon>Pezizomycotina</taxon>
        <taxon>Sordariomycetes</taxon>
        <taxon>Hypocreomycetidae</taxon>
        <taxon>Hypocreales</taxon>
        <taxon>Cordycipitaceae</taxon>
        <taxon>Beauveria</taxon>
    </lineage>
</organism>
<dbReference type="InterPro" id="IPR021858">
    <property type="entry name" value="Fun_TF"/>
</dbReference>
<keyword evidence="6" id="KW-1185">Reference proteome</keyword>
<feature type="compositionally biased region" description="Low complexity" evidence="3">
    <location>
        <begin position="75"/>
        <end position="88"/>
    </location>
</feature>
<accession>J5JLA6</accession>
<dbReference type="GO" id="GO:0045944">
    <property type="term" value="P:positive regulation of transcription by RNA polymerase II"/>
    <property type="evidence" value="ECO:0007669"/>
    <property type="project" value="TreeGrafter"/>
</dbReference>
<dbReference type="InterPro" id="IPR036864">
    <property type="entry name" value="Zn2-C6_fun-type_DNA-bd_sf"/>
</dbReference>
<feature type="compositionally biased region" description="Polar residues" evidence="3">
    <location>
        <begin position="89"/>
        <end position="105"/>
    </location>
</feature>
<dbReference type="Pfam" id="PF11951">
    <property type="entry name" value="Fungal_trans_2"/>
    <property type="match status" value="1"/>
</dbReference>
<dbReference type="GO" id="GO:0005634">
    <property type="term" value="C:nucleus"/>
    <property type="evidence" value="ECO:0007669"/>
    <property type="project" value="UniProtKB-SubCell"/>
</dbReference>
<evidence type="ECO:0000313" key="6">
    <source>
        <dbReference type="Proteomes" id="UP000002762"/>
    </source>
</evidence>
<feature type="region of interest" description="Disordered" evidence="3">
    <location>
        <begin position="75"/>
        <end position="105"/>
    </location>
</feature>
<feature type="compositionally biased region" description="Basic residues" evidence="3">
    <location>
        <begin position="18"/>
        <end position="28"/>
    </location>
</feature>
<dbReference type="Proteomes" id="UP000002762">
    <property type="component" value="Unassembled WGS sequence"/>
</dbReference>
<gene>
    <name evidence="5" type="ORF">BBA_04646</name>
</gene>
<dbReference type="GO" id="GO:0008270">
    <property type="term" value="F:zinc ion binding"/>
    <property type="evidence" value="ECO:0007669"/>
    <property type="project" value="InterPro"/>
</dbReference>
<dbReference type="GO" id="GO:0000981">
    <property type="term" value="F:DNA-binding transcription factor activity, RNA polymerase II-specific"/>
    <property type="evidence" value="ECO:0007669"/>
    <property type="project" value="InterPro"/>
</dbReference>
<dbReference type="InterPro" id="IPR001138">
    <property type="entry name" value="Zn2Cys6_DnaBD"/>
</dbReference>
<dbReference type="Pfam" id="PF00172">
    <property type="entry name" value="Zn_clus"/>
    <property type="match status" value="1"/>
</dbReference>
<evidence type="ECO:0000256" key="3">
    <source>
        <dbReference type="SAM" id="MobiDB-lite"/>
    </source>
</evidence>
<dbReference type="AlphaFoldDB" id="J5JLA6"/>
<dbReference type="PANTHER" id="PTHR37534">
    <property type="entry name" value="TRANSCRIPTIONAL ACTIVATOR PROTEIN UGA3"/>
    <property type="match status" value="1"/>
</dbReference>
<dbReference type="EMBL" id="JH725160">
    <property type="protein sequence ID" value="EJP66153.1"/>
    <property type="molecule type" value="Genomic_DNA"/>
</dbReference>
<comment type="subcellular location">
    <subcellularLocation>
        <location evidence="1">Nucleus</location>
    </subcellularLocation>
</comment>
<dbReference type="GeneID" id="19887658"/>
<feature type="region of interest" description="Disordered" evidence="3">
    <location>
        <begin position="1"/>
        <end position="28"/>
    </location>
</feature>
<dbReference type="Gene3D" id="4.10.240.10">
    <property type="entry name" value="Zn(2)-C6 fungal-type DNA-binding domain"/>
    <property type="match status" value="1"/>
</dbReference>
<feature type="domain" description="Zn(2)-C6 fungal-type" evidence="4">
    <location>
        <begin position="30"/>
        <end position="58"/>
    </location>
</feature>